<dbReference type="GO" id="GO:0035438">
    <property type="term" value="F:cyclic-di-GMP binding"/>
    <property type="evidence" value="ECO:0007669"/>
    <property type="project" value="InterPro"/>
</dbReference>
<protein>
    <submittedName>
        <fullName evidence="2">PilZ domain-containing protein</fullName>
    </submittedName>
</protein>
<dbReference type="SUPFAM" id="SSF141371">
    <property type="entry name" value="PilZ domain-like"/>
    <property type="match status" value="1"/>
</dbReference>
<evidence type="ECO:0000313" key="2">
    <source>
        <dbReference type="EMBL" id="NDY42989.1"/>
    </source>
</evidence>
<name>A0A6N9TPA5_DISTH</name>
<dbReference type="Gene3D" id="2.40.10.220">
    <property type="entry name" value="predicted glycosyltransferase like domains"/>
    <property type="match status" value="1"/>
</dbReference>
<dbReference type="RefSeq" id="WP_163299113.1">
    <property type="nucleotide sequence ID" value="NZ_JAAGRR010000107.1"/>
</dbReference>
<keyword evidence="3" id="KW-1185">Reference proteome</keyword>
<evidence type="ECO:0000259" key="1">
    <source>
        <dbReference type="Pfam" id="PF07238"/>
    </source>
</evidence>
<dbReference type="AlphaFoldDB" id="A0A6N9TPA5"/>
<organism evidence="2 3">
    <name type="scientific">Dissulfurirhabdus thermomarina</name>
    <dbReference type="NCBI Taxonomy" id="1765737"/>
    <lineage>
        <taxon>Bacteria</taxon>
        <taxon>Deltaproteobacteria</taxon>
        <taxon>Dissulfurirhabdaceae</taxon>
        <taxon>Dissulfurirhabdus</taxon>
    </lineage>
</organism>
<sequence>MPHHRPLLRIEGRRAPRRPAHVEISYSDGTRLYSDYTRDISPGGVQIETSRQPPADPRLVVSFQLAGQPVKLQGTIRWIRRDGLAHRFGVEFVAMLPEDRERLDALMCALAPETPGREC</sequence>
<accession>A0A6N9TPA5</accession>
<proteinExistence type="predicted"/>
<reference evidence="2 3" key="1">
    <citation type="submission" date="2020-02" db="EMBL/GenBank/DDBJ databases">
        <title>Comparative genomics of sulfur disproportionating microorganisms.</title>
        <authorList>
            <person name="Ward L.M."/>
            <person name="Bertran E."/>
            <person name="Johnston D.T."/>
        </authorList>
    </citation>
    <scope>NUCLEOTIDE SEQUENCE [LARGE SCALE GENOMIC DNA]</scope>
    <source>
        <strain evidence="2 3">DSM 100025</strain>
    </source>
</reference>
<feature type="domain" description="PilZ" evidence="1">
    <location>
        <begin position="13"/>
        <end position="106"/>
    </location>
</feature>
<dbReference type="Proteomes" id="UP000469346">
    <property type="component" value="Unassembled WGS sequence"/>
</dbReference>
<dbReference type="Pfam" id="PF07238">
    <property type="entry name" value="PilZ"/>
    <property type="match status" value="1"/>
</dbReference>
<gene>
    <name evidence="2" type="ORF">G3N55_09065</name>
</gene>
<dbReference type="InterPro" id="IPR009875">
    <property type="entry name" value="PilZ_domain"/>
</dbReference>
<evidence type="ECO:0000313" key="3">
    <source>
        <dbReference type="Proteomes" id="UP000469346"/>
    </source>
</evidence>
<dbReference type="EMBL" id="JAAGRR010000107">
    <property type="protein sequence ID" value="NDY42989.1"/>
    <property type="molecule type" value="Genomic_DNA"/>
</dbReference>
<comment type="caution">
    <text evidence="2">The sequence shown here is derived from an EMBL/GenBank/DDBJ whole genome shotgun (WGS) entry which is preliminary data.</text>
</comment>